<evidence type="ECO:0000256" key="6">
    <source>
        <dbReference type="ARBA" id="ARBA00023015"/>
    </source>
</evidence>
<evidence type="ECO:0000256" key="8">
    <source>
        <dbReference type="ARBA" id="ARBA00023163"/>
    </source>
</evidence>
<protein>
    <recommendedName>
        <fullName evidence="2">Stage 0 sporulation protein A homolog</fullName>
    </recommendedName>
</protein>
<dbReference type="InterPro" id="IPR018060">
    <property type="entry name" value="HTH_AraC"/>
</dbReference>
<dbReference type="InterPro" id="IPR041522">
    <property type="entry name" value="CdaR_GGDEF"/>
</dbReference>
<dbReference type="Proteomes" id="UP000712157">
    <property type="component" value="Unassembled WGS sequence"/>
</dbReference>
<dbReference type="GO" id="GO:0043565">
    <property type="term" value="F:sequence-specific DNA binding"/>
    <property type="evidence" value="ECO:0007669"/>
    <property type="project" value="InterPro"/>
</dbReference>
<dbReference type="PROSITE" id="PS01124">
    <property type="entry name" value="HTH_ARAC_FAMILY_2"/>
    <property type="match status" value="1"/>
</dbReference>
<comment type="function">
    <text evidence="9">May play the central regulatory role in sporulation. It may be an element of the effector pathway responsible for the activation of sporulation genes in response to nutritional stress. Spo0A may act in concert with spo0H (a sigma factor) to control the expression of some genes that are critical to the sporulation process.</text>
</comment>
<evidence type="ECO:0000256" key="5">
    <source>
        <dbReference type="ARBA" id="ARBA00023012"/>
    </source>
</evidence>
<proteinExistence type="predicted"/>
<dbReference type="EMBL" id="JAHQCW010000064">
    <property type="protein sequence ID" value="MBU9739519.1"/>
    <property type="molecule type" value="Genomic_DNA"/>
</dbReference>
<dbReference type="Pfam" id="PF12833">
    <property type="entry name" value="HTH_18"/>
    <property type="match status" value="1"/>
</dbReference>
<keyword evidence="8" id="KW-0804">Transcription</keyword>
<evidence type="ECO:0000256" key="1">
    <source>
        <dbReference type="ARBA" id="ARBA00004496"/>
    </source>
</evidence>
<name>A0A949NGW9_9FIRM</name>
<dbReference type="Pfam" id="PF00072">
    <property type="entry name" value="Response_reg"/>
    <property type="match status" value="1"/>
</dbReference>
<keyword evidence="14" id="KW-1185">Reference proteome</keyword>
<accession>A0A949NGW9</accession>
<keyword evidence="3" id="KW-0963">Cytoplasm</keyword>
<dbReference type="SUPFAM" id="SSF52172">
    <property type="entry name" value="CheY-like"/>
    <property type="match status" value="1"/>
</dbReference>
<dbReference type="GO" id="GO:0005737">
    <property type="term" value="C:cytoplasm"/>
    <property type="evidence" value="ECO:0007669"/>
    <property type="project" value="UniProtKB-SubCell"/>
</dbReference>
<comment type="caution">
    <text evidence="13">The sequence shown here is derived from an EMBL/GenBank/DDBJ whole genome shotgun (WGS) entry which is preliminary data.</text>
</comment>
<feature type="domain" description="HTH araC/xylS-type" evidence="11">
    <location>
        <begin position="431"/>
        <end position="530"/>
    </location>
</feature>
<dbReference type="Gene3D" id="1.10.10.60">
    <property type="entry name" value="Homeodomain-like"/>
    <property type="match status" value="2"/>
</dbReference>
<dbReference type="RefSeq" id="WP_238723334.1">
    <property type="nucleotide sequence ID" value="NZ_JAHQCW010000064.1"/>
</dbReference>
<dbReference type="PANTHER" id="PTHR42713">
    <property type="entry name" value="HISTIDINE KINASE-RELATED"/>
    <property type="match status" value="1"/>
</dbReference>
<gene>
    <name evidence="13" type="ORF">KTH89_23575</name>
</gene>
<evidence type="ECO:0000256" key="10">
    <source>
        <dbReference type="PROSITE-ProRule" id="PRU00169"/>
    </source>
</evidence>
<dbReference type="SMART" id="SM00342">
    <property type="entry name" value="HTH_ARAC"/>
    <property type="match status" value="1"/>
</dbReference>
<comment type="subcellular location">
    <subcellularLocation>
        <location evidence="1">Cytoplasm</location>
    </subcellularLocation>
</comment>
<dbReference type="InterPro" id="IPR020449">
    <property type="entry name" value="Tscrpt_reg_AraC-type_HTH"/>
</dbReference>
<dbReference type="GO" id="GO:0000160">
    <property type="term" value="P:phosphorelay signal transduction system"/>
    <property type="evidence" value="ECO:0007669"/>
    <property type="project" value="UniProtKB-KW"/>
</dbReference>
<evidence type="ECO:0000256" key="4">
    <source>
        <dbReference type="ARBA" id="ARBA00022553"/>
    </source>
</evidence>
<keyword evidence="4 10" id="KW-0597">Phosphoprotein</keyword>
<organism evidence="13 14">
    <name type="scientific">Diplocloster agilis</name>
    <dbReference type="NCBI Taxonomy" id="2850323"/>
    <lineage>
        <taxon>Bacteria</taxon>
        <taxon>Bacillati</taxon>
        <taxon>Bacillota</taxon>
        <taxon>Clostridia</taxon>
        <taxon>Lachnospirales</taxon>
        <taxon>Lachnospiraceae</taxon>
        <taxon>Diplocloster</taxon>
    </lineage>
</organism>
<dbReference type="InterPro" id="IPR009057">
    <property type="entry name" value="Homeodomain-like_sf"/>
</dbReference>
<dbReference type="SMART" id="SM00448">
    <property type="entry name" value="REC"/>
    <property type="match status" value="1"/>
</dbReference>
<evidence type="ECO:0000259" key="12">
    <source>
        <dbReference type="PROSITE" id="PS50110"/>
    </source>
</evidence>
<evidence type="ECO:0000256" key="9">
    <source>
        <dbReference type="ARBA" id="ARBA00024867"/>
    </source>
</evidence>
<dbReference type="PANTHER" id="PTHR42713:SF3">
    <property type="entry name" value="TRANSCRIPTIONAL REGULATORY PROTEIN HPTR"/>
    <property type="match status" value="1"/>
</dbReference>
<keyword evidence="7" id="KW-0238">DNA-binding</keyword>
<reference evidence="13" key="1">
    <citation type="submission" date="2021-06" db="EMBL/GenBank/DDBJ databases">
        <title>Description of novel taxa of the family Lachnospiraceae.</title>
        <authorList>
            <person name="Chaplin A.V."/>
            <person name="Sokolova S.R."/>
            <person name="Pikina A.P."/>
            <person name="Korzhanova M."/>
            <person name="Belova V."/>
            <person name="Korostin D."/>
            <person name="Efimov B.A."/>
        </authorList>
    </citation>
    <scope>NUCLEOTIDE SEQUENCE</scope>
    <source>
        <strain evidence="13">ASD5720</strain>
    </source>
</reference>
<keyword evidence="6" id="KW-0805">Transcription regulation</keyword>
<dbReference type="Pfam" id="PF17853">
    <property type="entry name" value="GGDEF_2"/>
    <property type="match status" value="1"/>
</dbReference>
<evidence type="ECO:0000256" key="2">
    <source>
        <dbReference type="ARBA" id="ARBA00018672"/>
    </source>
</evidence>
<evidence type="ECO:0000313" key="14">
    <source>
        <dbReference type="Proteomes" id="UP000712157"/>
    </source>
</evidence>
<dbReference type="SUPFAM" id="SSF46689">
    <property type="entry name" value="Homeodomain-like"/>
    <property type="match status" value="2"/>
</dbReference>
<evidence type="ECO:0000313" key="13">
    <source>
        <dbReference type="EMBL" id="MBU9739519.1"/>
    </source>
</evidence>
<dbReference type="PROSITE" id="PS50110">
    <property type="entry name" value="RESPONSE_REGULATORY"/>
    <property type="match status" value="1"/>
</dbReference>
<dbReference type="PRINTS" id="PR00032">
    <property type="entry name" value="HTHARAC"/>
</dbReference>
<evidence type="ECO:0000259" key="11">
    <source>
        <dbReference type="PROSITE" id="PS01124"/>
    </source>
</evidence>
<dbReference type="GO" id="GO:0003700">
    <property type="term" value="F:DNA-binding transcription factor activity"/>
    <property type="evidence" value="ECO:0007669"/>
    <property type="project" value="InterPro"/>
</dbReference>
<dbReference type="AlphaFoldDB" id="A0A949NGW9"/>
<dbReference type="Gene3D" id="3.40.50.2300">
    <property type="match status" value="1"/>
</dbReference>
<dbReference type="CDD" id="cd17536">
    <property type="entry name" value="REC_YesN-like"/>
    <property type="match status" value="1"/>
</dbReference>
<dbReference type="InterPro" id="IPR011006">
    <property type="entry name" value="CheY-like_superfamily"/>
</dbReference>
<keyword evidence="5" id="KW-0902">Two-component regulatory system</keyword>
<feature type="modified residue" description="4-aspartylphosphate" evidence="10">
    <location>
        <position position="57"/>
    </location>
</feature>
<feature type="domain" description="Response regulatory" evidence="12">
    <location>
        <begin position="5"/>
        <end position="122"/>
    </location>
</feature>
<dbReference type="InterPro" id="IPR051552">
    <property type="entry name" value="HptR"/>
</dbReference>
<sequence>MGAYTVLLVDDEEEVIQVIMKKINWEGLGFSVVGYANNGVKALEMVEEFQPDVVMTDIKMPYMDGLELSNHIKADYPATKILIFTGFDEFEYAKEAIHLDIGEYILKPVNSVELMNVFTQLKIKLDQEISEKRNVETLQKYYMESLPLLQANFYSTLIEGRIREDEVSAYLSNYQISLAGPFFCCLVIYASPSQIPKEMNPLLLSMSVQKQAQERLGEKWQAKCFSYLGNTVLIVQLKNENEISELTDECDRFCKYAYRIIGAIVTVGIGQVCGDILQLSQSYTGAREAVSYRVIYGTSRAINIKEIAPQEISKSGVSNDAELSYLFRTIRLNSASDIIEAVDKYLDHIFSSSLSLQQHHIAIMELISELYKFCMNNEIVMEEFSEDMRKLYNSLLDLEPNGLRKWLVDIGLSFHEKLTSARSRSTKSFVDKAKEYVRNNYSDEDLSLDSICEVLGLSNSYFSTIFKKETGNSFIGYLTDYRTDQASRQLIETNEKSYMIARNVGYTDPNYFSYVFKRRFGVSPSKYRTEHTKE</sequence>
<evidence type="ECO:0000256" key="7">
    <source>
        <dbReference type="ARBA" id="ARBA00023125"/>
    </source>
</evidence>
<dbReference type="InterPro" id="IPR001789">
    <property type="entry name" value="Sig_transdc_resp-reg_receiver"/>
</dbReference>
<evidence type="ECO:0000256" key="3">
    <source>
        <dbReference type="ARBA" id="ARBA00022490"/>
    </source>
</evidence>